<evidence type="ECO:0000256" key="12">
    <source>
        <dbReference type="RuleBase" id="RU000363"/>
    </source>
</evidence>
<protein>
    <recommendedName>
        <fullName evidence="10">Short-chain dehydrogenase/reductase 3</fullName>
    </recommendedName>
    <alternativeName>
        <fullName evidence="11">Retinal short-chain dehydrogenase/reductase 1</fullName>
    </alternativeName>
</protein>
<evidence type="ECO:0000313" key="13">
    <source>
        <dbReference type="EMBL" id="KAF2083626.1"/>
    </source>
</evidence>
<comment type="subcellular location">
    <subcellularLocation>
        <location evidence="1">Membrane</location>
        <topology evidence="1">Multi-pass membrane protein</topology>
    </subcellularLocation>
</comment>
<evidence type="ECO:0000256" key="4">
    <source>
        <dbReference type="ARBA" id="ARBA00022857"/>
    </source>
</evidence>
<evidence type="ECO:0000256" key="6">
    <source>
        <dbReference type="ARBA" id="ARBA00023002"/>
    </source>
</evidence>
<dbReference type="OrthoDB" id="10253736at2759"/>
<evidence type="ECO:0000313" key="14">
    <source>
        <dbReference type="Proteomes" id="UP000799776"/>
    </source>
</evidence>
<keyword evidence="5" id="KW-1133">Transmembrane helix</keyword>
<keyword evidence="3" id="KW-0812">Transmembrane</keyword>
<dbReference type="Gene3D" id="3.40.50.720">
    <property type="entry name" value="NAD(P)-binding Rossmann-like Domain"/>
    <property type="match status" value="1"/>
</dbReference>
<evidence type="ECO:0000256" key="10">
    <source>
        <dbReference type="ARBA" id="ARBA00068717"/>
    </source>
</evidence>
<evidence type="ECO:0000256" key="5">
    <source>
        <dbReference type="ARBA" id="ARBA00022989"/>
    </source>
</evidence>
<comment type="function">
    <text evidence="9">Catalyzes the reduction of all-trans-retinal to all-trans-retinol in the presence of NADPH.</text>
</comment>
<dbReference type="PANTHER" id="PTHR24322">
    <property type="entry name" value="PKSB"/>
    <property type="match status" value="1"/>
</dbReference>
<dbReference type="InterPro" id="IPR002347">
    <property type="entry name" value="SDR_fam"/>
</dbReference>
<sequence>MPLLRSEWKMQREGFTADTLGRLIHRTLLNPALTLPLLLAARYTTKGQHLALDFPRLLKPLQVLLALGLARRVSGFLSQGSMNNWTNDSYDWGKEVVVVTGGSDGIGKSVVLMLAEKGVKVAVVDVQGLTYEAPPSVTYFHCDLASAPSISTTAATIRATLGAPTIVINNAGVASGKSILEGTTASTRLTLAVNTLAHFLLAREFVPSMVAANHGMIVTVASQAAYVTAPRMVDYAASKAAALAFHEGLSAELPTLYNAPAVRTVGVFQNYTRTPLFEGFKQDSGFVTYTLEPETVAEAIVRAVLKGRSDMVVLPASGNALVVPVRTFPYWMQFGLRKGLAGVMEKWNGRVVEREEEKGEVLED</sequence>
<keyword evidence="6" id="KW-0560">Oxidoreductase</keyword>
<dbReference type="SUPFAM" id="SSF51735">
    <property type="entry name" value="NAD(P)-binding Rossmann-fold domains"/>
    <property type="match status" value="1"/>
</dbReference>
<dbReference type="PANTHER" id="PTHR24322:SF736">
    <property type="entry name" value="RETINOL DEHYDROGENASE 10"/>
    <property type="match status" value="1"/>
</dbReference>
<keyword evidence="14" id="KW-1185">Reference proteome</keyword>
<organism evidence="13 14">
    <name type="scientific">Saccharata proteae CBS 121410</name>
    <dbReference type="NCBI Taxonomy" id="1314787"/>
    <lineage>
        <taxon>Eukaryota</taxon>
        <taxon>Fungi</taxon>
        <taxon>Dikarya</taxon>
        <taxon>Ascomycota</taxon>
        <taxon>Pezizomycotina</taxon>
        <taxon>Dothideomycetes</taxon>
        <taxon>Dothideomycetes incertae sedis</taxon>
        <taxon>Botryosphaeriales</taxon>
        <taxon>Saccharataceae</taxon>
        <taxon>Saccharata</taxon>
    </lineage>
</organism>
<evidence type="ECO:0000256" key="9">
    <source>
        <dbReference type="ARBA" id="ARBA00059620"/>
    </source>
</evidence>
<accession>A0A9P4LV09</accession>
<dbReference type="FunFam" id="3.40.50.720:FF:000131">
    <property type="entry name" value="Short-chain dehydrogenase/reductase 3"/>
    <property type="match status" value="1"/>
</dbReference>
<dbReference type="Pfam" id="PF00106">
    <property type="entry name" value="adh_short"/>
    <property type="match status" value="1"/>
</dbReference>
<dbReference type="EMBL" id="ML978767">
    <property type="protein sequence ID" value="KAF2083626.1"/>
    <property type="molecule type" value="Genomic_DNA"/>
</dbReference>
<dbReference type="GO" id="GO:0016020">
    <property type="term" value="C:membrane"/>
    <property type="evidence" value="ECO:0007669"/>
    <property type="project" value="UniProtKB-SubCell"/>
</dbReference>
<dbReference type="Proteomes" id="UP000799776">
    <property type="component" value="Unassembled WGS sequence"/>
</dbReference>
<dbReference type="GO" id="GO:0052650">
    <property type="term" value="F:all-trans-retinol dehydrogenase (NADP+) activity"/>
    <property type="evidence" value="ECO:0007669"/>
    <property type="project" value="UniProtKB-ARBA"/>
</dbReference>
<evidence type="ECO:0000256" key="8">
    <source>
        <dbReference type="ARBA" id="ARBA00023136"/>
    </source>
</evidence>
<dbReference type="PRINTS" id="PR00080">
    <property type="entry name" value="SDRFAMILY"/>
</dbReference>
<dbReference type="InterPro" id="IPR036291">
    <property type="entry name" value="NAD(P)-bd_dom_sf"/>
</dbReference>
<dbReference type="PROSITE" id="PS00061">
    <property type="entry name" value="ADH_SHORT"/>
    <property type="match status" value="1"/>
</dbReference>
<comment type="similarity">
    <text evidence="2 12">Belongs to the short-chain dehydrogenases/reductases (SDR) family.</text>
</comment>
<proteinExistence type="inferred from homology"/>
<keyword evidence="7" id="KW-0443">Lipid metabolism</keyword>
<dbReference type="AlphaFoldDB" id="A0A9P4LV09"/>
<evidence type="ECO:0000256" key="7">
    <source>
        <dbReference type="ARBA" id="ARBA00023098"/>
    </source>
</evidence>
<keyword evidence="4" id="KW-0521">NADP</keyword>
<gene>
    <name evidence="13" type="ORF">K490DRAFT_76404</name>
</gene>
<evidence type="ECO:0000256" key="3">
    <source>
        <dbReference type="ARBA" id="ARBA00022692"/>
    </source>
</evidence>
<evidence type="ECO:0000256" key="2">
    <source>
        <dbReference type="ARBA" id="ARBA00006484"/>
    </source>
</evidence>
<dbReference type="PRINTS" id="PR00081">
    <property type="entry name" value="GDHRDH"/>
</dbReference>
<name>A0A9P4LV09_9PEZI</name>
<evidence type="ECO:0000256" key="1">
    <source>
        <dbReference type="ARBA" id="ARBA00004141"/>
    </source>
</evidence>
<evidence type="ECO:0000256" key="11">
    <source>
        <dbReference type="ARBA" id="ARBA00082544"/>
    </source>
</evidence>
<dbReference type="InterPro" id="IPR020904">
    <property type="entry name" value="Sc_DH/Rdtase_CS"/>
</dbReference>
<reference evidence="13" key="1">
    <citation type="journal article" date="2020" name="Stud. Mycol.">
        <title>101 Dothideomycetes genomes: a test case for predicting lifestyles and emergence of pathogens.</title>
        <authorList>
            <person name="Haridas S."/>
            <person name="Albert R."/>
            <person name="Binder M."/>
            <person name="Bloem J."/>
            <person name="Labutti K."/>
            <person name="Salamov A."/>
            <person name="Andreopoulos B."/>
            <person name="Baker S."/>
            <person name="Barry K."/>
            <person name="Bills G."/>
            <person name="Bluhm B."/>
            <person name="Cannon C."/>
            <person name="Castanera R."/>
            <person name="Culley D."/>
            <person name="Daum C."/>
            <person name="Ezra D."/>
            <person name="Gonzalez J."/>
            <person name="Henrissat B."/>
            <person name="Kuo A."/>
            <person name="Liang C."/>
            <person name="Lipzen A."/>
            <person name="Lutzoni F."/>
            <person name="Magnuson J."/>
            <person name="Mondo S."/>
            <person name="Nolan M."/>
            <person name="Ohm R."/>
            <person name="Pangilinan J."/>
            <person name="Park H.-J."/>
            <person name="Ramirez L."/>
            <person name="Alfaro M."/>
            <person name="Sun H."/>
            <person name="Tritt A."/>
            <person name="Yoshinaga Y."/>
            <person name="Zwiers L.-H."/>
            <person name="Turgeon B."/>
            <person name="Goodwin S."/>
            <person name="Spatafora J."/>
            <person name="Crous P."/>
            <person name="Grigoriev I."/>
        </authorList>
    </citation>
    <scope>NUCLEOTIDE SEQUENCE</scope>
    <source>
        <strain evidence="13">CBS 121410</strain>
    </source>
</reference>
<comment type="caution">
    <text evidence="13">The sequence shown here is derived from an EMBL/GenBank/DDBJ whole genome shotgun (WGS) entry which is preliminary data.</text>
</comment>
<keyword evidence="8" id="KW-0472">Membrane</keyword>